<dbReference type="EMBL" id="JAIWJX010000002">
    <property type="protein sequence ID" value="MCK6256494.1"/>
    <property type="molecule type" value="Genomic_DNA"/>
</dbReference>
<dbReference type="Proteomes" id="UP001139011">
    <property type="component" value="Unassembled WGS sequence"/>
</dbReference>
<keyword evidence="1" id="KW-0812">Transmembrane</keyword>
<feature type="transmembrane region" description="Helical" evidence="1">
    <location>
        <begin position="20"/>
        <end position="40"/>
    </location>
</feature>
<dbReference type="RefSeq" id="WP_248252164.1">
    <property type="nucleotide sequence ID" value="NZ_JAIWJX010000002.1"/>
</dbReference>
<feature type="transmembrane region" description="Helical" evidence="1">
    <location>
        <begin position="46"/>
        <end position="71"/>
    </location>
</feature>
<keyword evidence="1" id="KW-0472">Membrane</keyword>
<feature type="transmembrane region" description="Helical" evidence="1">
    <location>
        <begin position="91"/>
        <end position="115"/>
    </location>
</feature>
<name>A0A9X2BC29_9BACL</name>
<protein>
    <submittedName>
        <fullName evidence="2">Uncharacterized protein</fullName>
    </submittedName>
</protein>
<dbReference type="AlphaFoldDB" id="A0A9X2BC29"/>
<comment type="caution">
    <text evidence="2">The sequence shown here is derived from an EMBL/GenBank/DDBJ whole genome shotgun (WGS) entry which is preliminary data.</text>
</comment>
<feature type="transmembrane region" description="Helical" evidence="1">
    <location>
        <begin position="135"/>
        <end position="161"/>
    </location>
</feature>
<keyword evidence="3" id="KW-1185">Reference proteome</keyword>
<reference evidence="2" key="1">
    <citation type="submission" date="2021-09" db="EMBL/GenBank/DDBJ databases">
        <title>Genome analysis of Fictibacillus sp. KIGAM418 isolated from marine sediment.</title>
        <authorList>
            <person name="Seo M.-J."/>
            <person name="Cho E.-S."/>
            <person name="Hwang C.Y."/>
        </authorList>
    </citation>
    <scope>NUCLEOTIDE SEQUENCE</scope>
    <source>
        <strain evidence="2">KIGAM418</strain>
    </source>
</reference>
<sequence length="252" mass="28587">MNPWLGQLKKEYRLGKGGALGALIALLLYLGLGVYTAWRMGKPETFFAFCAFAVMMHVVYMAGYLCVSYFLEQKTLHIWLQTPLSVSKLLLAKLVNGLGALALSLFITSVVTLIAGTMVMDIFQFNSDMTWSDVIYIGTFLVIHILLISFYIGLGLTFLWAIYLVTTKNLGKVSGWVIGLGVFFFGPWLLAKWEDTKLFDALFIWGKVNLKYSDFVYGVFKHVYIGYYFYHLLLAIVLFLAASWLIERKVEV</sequence>
<evidence type="ECO:0000313" key="2">
    <source>
        <dbReference type="EMBL" id="MCK6256494.1"/>
    </source>
</evidence>
<accession>A0A9X2BC29</accession>
<organism evidence="2 3">
    <name type="scientific">Fictibacillus marinisediminis</name>
    <dbReference type="NCBI Taxonomy" id="2878389"/>
    <lineage>
        <taxon>Bacteria</taxon>
        <taxon>Bacillati</taxon>
        <taxon>Bacillota</taxon>
        <taxon>Bacilli</taxon>
        <taxon>Bacillales</taxon>
        <taxon>Fictibacillaceae</taxon>
        <taxon>Fictibacillus</taxon>
    </lineage>
</organism>
<proteinExistence type="predicted"/>
<evidence type="ECO:0000313" key="3">
    <source>
        <dbReference type="Proteomes" id="UP001139011"/>
    </source>
</evidence>
<gene>
    <name evidence="2" type="ORF">LCY76_07805</name>
</gene>
<evidence type="ECO:0000256" key="1">
    <source>
        <dbReference type="SAM" id="Phobius"/>
    </source>
</evidence>
<keyword evidence="1" id="KW-1133">Transmembrane helix</keyword>
<feature type="transmembrane region" description="Helical" evidence="1">
    <location>
        <begin position="173"/>
        <end position="191"/>
    </location>
</feature>
<feature type="transmembrane region" description="Helical" evidence="1">
    <location>
        <begin position="227"/>
        <end position="246"/>
    </location>
</feature>